<dbReference type="Pfam" id="PF13411">
    <property type="entry name" value="MerR_1"/>
    <property type="match status" value="1"/>
</dbReference>
<keyword evidence="4" id="KW-1185">Reference proteome</keyword>
<dbReference type="EMBL" id="JAAMOX010000001">
    <property type="protein sequence ID" value="NIH52669.1"/>
    <property type="molecule type" value="Genomic_DNA"/>
</dbReference>
<name>A0A7X5QZ83_9MICO</name>
<dbReference type="PRINTS" id="PR00040">
    <property type="entry name" value="HTHMERR"/>
</dbReference>
<evidence type="ECO:0000259" key="2">
    <source>
        <dbReference type="PROSITE" id="PS50937"/>
    </source>
</evidence>
<dbReference type="Gene3D" id="1.10.1660.10">
    <property type="match status" value="1"/>
</dbReference>
<proteinExistence type="predicted"/>
<comment type="caution">
    <text evidence="3">The sequence shown here is derived from an EMBL/GenBank/DDBJ whole genome shotgun (WGS) entry which is preliminary data.</text>
</comment>
<accession>A0A7X5QZ83</accession>
<sequence length="127" mass="14166">MSITQAGLSISKMAEATGVSAHTLRYYEREGLLLYSIGRAQSTHRQYHEQDVAWVIFLTKLRSTGMSIAQIRTYTELARQGEGTQAARLQLLVEHRAIVSAHLAETQASLAAIEYKIDVYARKVATQ</sequence>
<evidence type="ECO:0000313" key="4">
    <source>
        <dbReference type="Proteomes" id="UP000541033"/>
    </source>
</evidence>
<keyword evidence="1 3" id="KW-0238">DNA-binding</keyword>
<dbReference type="PANTHER" id="PTHR30204:SF98">
    <property type="entry name" value="HTH-TYPE TRANSCRIPTIONAL REGULATOR ADHR"/>
    <property type="match status" value="1"/>
</dbReference>
<protein>
    <submittedName>
        <fullName evidence="3">DNA-binding transcriptional MerR regulator</fullName>
    </submittedName>
</protein>
<dbReference type="InterPro" id="IPR000551">
    <property type="entry name" value="MerR-type_HTH_dom"/>
</dbReference>
<dbReference type="InterPro" id="IPR009061">
    <property type="entry name" value="DNA-bd_dom_put_sf"/>
</dbReference>
<evidence type="ECO:0000313" key="3">
    <source>
        <dbReference type="EMBL" id="NIH52669.1"/>
    </source>
</evidence>
<dbReference type="SUPFAM" id="SSF46955">
    <property type="entry name" value="Putative DNA-binding domain"/>
    <property type="match status" value="1"/>
</dbReference>
<dbReference type="RefSeq" id="WP_167147554.1">
    <property type="nucleotide sequence ID" value="NZ_JAAMOX010000001.1"/>
</dbReference>
<dbReference type="AlphaFoldDB" id="A0A7X5QZ83"/>
<dbReference type="PROSITE" id="PS00552">
    <property type="entry name" value="HTH_MERR_1"/>
    <property type="match status" value="1"/>
</dbReference>
<organism evidence="3 4">
    <name type="scientific">Lysinibacter cavernae</name>
    <dbReference type="NCBI Taxonomy" id="1640652"/>
    <lineage>
        <taxon>Bacteria</taxon>
        <taxon>Bacillati</taxon>
        <taxon>Actinomycetota</taxon>
        <taxon>Actinomycetes</taxon>
        <taxon>Micrococcales</taxon>
        <taxon>Microbacteriaceae</taxon>
        <taxon>Lysinibacter</taxon>
    </lineage>
</organism>
<dbReference type="PROSITE" id="PS50937">
    <property type="entry name" value="HTH_MERR_2"/>
    <property type="match status" value="1"/>
</dbReference>
<dbReference type="CDD" id="cd01109">
    <property type="entry name" value="HTH_YyaN"/>
    <property type="match status" value="1"/>
</dbReference>
<dbReference type="GO" id="GO:0003677">
    <property type="term" value="F:DNA binding"/>
    <property type="evidence" value="ECO:0007669"/>
    <property type="project" value="UniProtKB-KW"/>
</dbReference>
<dbReference type="SMART" id="SM00422">
    <property type="entry name" value="HTH_MERR"/>
    <property type="match status" value="1"/>
</dbReference>
<reference evidence="3 4" key="1">
    <citation type="submission" date="2020-02" db="EMBL/GenBank/DDBJ databases">
        <title>Sequencing the genomes of 1000 actinobacteria strains.</title>
        <authorList>
            <person name="Klenk H.-P."/>
        </authorList>
    </citation>
    <scope>NUCLEOTIDE SEQUENCE [LARGE SCALE GENOMIC DNA]</scope>
    <source>
        <strain evidence="3 4">DSM 27960</strain>
    </source>
</reference>
<feature type="domain" description="HTH merR-type" evidence="2">
    <location>
        <begin position="7"/>
        <end position="77"/>
    </location>
</feature>
<dbReference type="GO" id="GO:0003700">
    <property type="term" value="F:DNA-binding transcription factor activity"/>
    <property type="evidence" value="ECO:0007669"/>
    <property type="project" value="InterPro"/>
</dbReference>
<dbReference type="Proteomes" id="UP000541033">
    <property type="component" value="Unassembled WGS sequence"/>
</dbReference>
<dbReference type="PANTHER" id="PTHR30204">
    <property type="entry name" value="REDOX-CYCLING DRUG-SENSING TRANSCRIPTIONAL ACTIVATOR SOXR"/>
    <property type="match status" value="1"/>
</dbReference>
<evidence type="ECO:0000256" key="1">
    <source>
        <dbReference type="ARBA" id="ARBA00023125"/>
    </source>
</evidence>
<gene>
    <name evidence="3" type="ORF">FHX76_000537</name>
</gene>
<dbReference type="InterPro" id="IPR047057">
    <property type="entry name" value="MerR_fam"/>
</dbReference>